<dbReference type="Gene3D" id="3.40.50.300">
    <property type="entry name" value="P-loop containing nucleotide triphosphate hydrolases"/>
    <property type="match status" value="1"/>
</dbReference>
<dbReference type="InterPro" id="IPR050896">
    <property type="entry name" value="Mito_lipid_metab_GTPase"/>
</dbReference>
<feature type="compositionally biased region" description="Basic and acidic residues" evidence="1">
    <location>
        <begin position="137"/>
        <end position="148"/>
    </location>
</feature>
<organism evidence="2 3">
    <name type="scientific">Parascedosporium putredinis</name>
    <dbReference type="NCBI Taxonomy" id="1442378"/>
    <lineage>
        <taxon>Eukaryota</taxon>
        <taxon>Fungi</taxon>
        <taxon>Dikarya</taxon>
        <taxon>Ascomycota</taxon>
        <taxon>Pezizomycotina</taxon>
        <taxon>Sordariomycetes</taxon>
        <taxon>Hypocreomycetidae</taxon>
        <taxon>Microascales</taxon>
        <taxon>Microascaceae</taxon>
        <taxon>Parascedosporium</taxon>
    </lineage>
</organism>
<evidence type="ECO:0008006" key="4">
    <source>
        <dbReference type="Google" id="ProtNLM"/>
    </source>
</evidence>
<evidence type="ECO:0000256" key="1">
    <source>
        <dbReference type="SAM" id="MobiDB-lite"/>
    </source>
</evidence>
<proteinExistence type="predicted"/>
<feature type="compositionally biased region" description="Basic and acidic residues" evidence="1">
    <location>
        <begin position="600"/>
        <end position="609"/>
    </location>
</feature>
<dbReference type="AlphaFoldDB" id="A0A9P1M8R6"/>
<evidence type="ECO:0000313" key="2">
    <source>
        <dbReference type="EMBL" id="CAI4212473.1"/>
    </source>
</evidence>
<reference evidence="2" key="1">
    <citation type="submission" date="2022-11" db="EMBL/GenBank/DDBJ databases">
        <authorList>
            <person name="Scott C."/>
            <person name="Bruce N."/>
        </authorList>
    </citation>
    <scope>NUCLEOTIDE SEQUENCE</scope>
</reference>
<dbReference type="InterPro" id="IPR027417">
    <property type="entry name" value="P-loop_NTPase"/>
</dbReference>
<dbReference type="Proteomes" id="UP000838763">
    <property type="component" value="Unassembled WGS sequence"/>
</dbReference>
<dbReference type="GO" id="GO:0005739">
    <property type="term" value="C:mitochondrion"/>
    <property type="evidence" value="ECO:0007669"/>
    <property type="project" value="TreeGrafter"/>
</dbReference>
<dbReference type="PANTHER" id="PTHR46434:SF1">
    <property type="entry name" value="GENETIC INTERACTOR OF PROHIBITINS 3, MITOCHONDRIAL"/>
    <property type="match status" value="1"/>
</dbReference>
<comment type="caution">
    <text evidence="2">The sequence shown here is derived from an EMBL/GenBank/DDBJ whole genome shotgun (WGS) entry which is preliminary data.</text>
</comment>
<keyword evidence="3" id="KW-1185">Reference proteome</keyword>
<accession>A0A9P1M8R6</accession>
<evidence type="ECO:0000313" key="3">
    <source>
        <dbReference type="Proteomes" id="UP000838763"/>
    </source>
</evidence>
<dbReference type="EMBL" id="CALLCH030000005">
    <property type="protein sequence ID" value="CAI4212473.1"/>
    <property type="molecule type" value="Genomic_DNA"/>
</dbReference>
<feature type="compositionally biased region" description="Low complexity" evidence="1">
    <location>
        <begin position="681"/>
        <end position="690"/>
    </location>
</feature>
<feature type="compositionally biased region" description="Basic residues" evidence="1">
    <location>
        <begin position="662"/>
        <end position="677"/>
    </location>
</feature>
<dbReference type="SUPFAM" id="SSF52540">
    <property type="entry name" value="P-loop containing nucleoside triphosphate hydrolases"/>
    <property type="match status" value="1"/>
</dbReference>
<dbReference type="PANTHER" id="PTHR46434">
    <property type="entry name" value="GENETIC INTERACTOR OF PROHIBITINS 3, MITOCHONDRIAL"/>
    <property type="match status" value="1"/>
</dbReference>
<dbReference type="CDD" id="cd01855">
    <property type="entry name" value="YqeH"/>
    <property type="match status" value="1"/>
</dbReference>
<feature type="region of interest" description="Disordered" evidence="1">
    <location>
        <begin position="572"/>
        <end position="632"/>
    </location>
</feature>
<feature type="region of interest" description="Disordered" evidence="1">
    <location>
        <begin position="645"/>
        <end position="690"/>
    </location>
</feature>
<gene>
    <name evidence="2" type="ORF">PPNO1_LOCUS2230</name>
</gene>
<feature type="compositionally biased region" description="Acidic residues" evidence="1">
    <location>
        <begin position="588"/>
        <end position="599"/>
    </location>
</feature>
<name>A0A9P1M8R6_9PEZI</name>
<protein>
    <recommendedName>
        <fullName evidence="4">Genetic interactor of prohibitins 3, mitochondrial</fullName>
    </recommendedName>
</protein>
<dbReference type="OrthoDB" id="1696305at2759"/>
<feature type="region of interest" description="Disordered" evidence="1">
    <location>
        <begin position="137"/>
        <end position="156"/>
    </location>
</feature>
<sequence>MHRALISRRMRPVVKLNRHSDTPITRYTIYSFIPHARKNRPRPTPTPAEKTALRRLPLQCTGCGAFTQTADSTQAGYFNLERRAVREYLGLVEPRKKRAREQADVATAEDQVVEATLANLDPAQLEALGLSREDLIPERAEPEPDTKNATEPPPPVCERCQDLTHYSKGTPILHPSVHSIAEIIEESPHKYNHIYHLIDAADFPMSLIPRLNALVGDVNLRSQNRRSRKGKFYGNRRIDMSFIITRSDLLAPQEAQVNALMPYLRDVLRDALGRVGKRVRLGNVVCVSANRGWWTTSLKKQIFERGGAGWMVGKANVGKSSLFSAVFPKGHMRNDKPAGLPLDKTALRELKASLADPLVERPDELDIGEWLPPARPETDFPAMPTVSHLPGTTASPIRIPFGGGKGELIDLPGIARSEIEEYVQPEHHSSLVMKKRIKAEQVSIKPGQSLLLGGFIRLTPRTPDLVFLAASFTPLEAHVTSTAKAISIQKQEGVLSVESIATPEAGSKIERAGSFELAYDVTKQRAGPLTRKDAFKFKPEDLAFRVLAIDILVEGVGWVEIAAQVRTKDYPYEGREREAPPEEVVSSEAEEQSEPDPWEALERATDSRTKKPPPPPPAEQATEEPSDRARWPVIDVFTPEGRFIGSRRPMNGYLLNKSRAAPAKHQRRSMKGAKKRDKMAARAARASGRE</sequence>